<dbReference type="NCBIfam" id="TIGR04085">
    <property type="entry name" value="rSAM_more_4Fe4S"/>
    <property type="match status" value="1"/>
</dbReference>
<dbReference type="InterPro" id="IPR058240">
    <property type="entry name" value="rSAM_sf"/>
</dbReference>
<dbReference type="Pfam" id="PF13186">
    <property type="entry name" value="SPASM"/>
    <property type="match status" value="1"/>
</dbReference>
<dbReference type="RefSeq" id="WP_330613058.1">
    <property type="nucleotide sequence ID" value="NZ_JAFBEE010000002.1"/>
</dbReference>
<organism evidence="8 9">
    <name type="scientific">Alkaliphilus hydrothermalis</name>
    <dbReference type="NCBI Taxonomy" id="1482730"/>
    <lineage>
        <taxon>Bacteria</taxon>
        <taxon>Bacillati</taxon>
        <taxon>Bacillota</taxon>
        <taxon>Clostridia</taxon>
        <taxon>Peptostreptococcales</taxon>
        <taxon>Natronincolaceae</taxon>
        <taxon>Alkaliphilus</taxon>
    </lineage>
</organism>
<protein>
    <recommendedName>
        <fullName evidence="7">Radical SAM core domain-containing protein</fullName>
    </recommendedName>
</protein>
<dbReference type="NCBIfam" id="TIGR03974">
    <property type="entry name" value="rSAM_six_Cys"/>
    <property type="match status" value="1"/>
</dbReference>
<dbReference type="InterPro" id="IPR023867">
    <property type="entry name" value="Sulphatase_maturase_rSAM"/>
</dbReference>
<keyword evidence="6" id="KW-0411">Iron-sulfur</keyword>
<evidence type="ECO:0000313" key="8">
    <source>
        <dbReference type="EMBL" id="MBM7613887.1"/>
    </source>
</evidence>
<dbReference type="InterPro" id="IPR013785">
    <property type="entry name" value="Aldolase_TIM"/>
</dbReference>
<keyword evidence="4" id="KW-0479">Metal-binding</keyword>
<comment type="caution">
    <text evidence="8">The sequence shown here is derived from an EMBL/GenBank/DDBJ whole genome shotgun (WGS) entry which is preliminary data.</text>
</comment>
<evidence type="ECO:0000313" key="9">
    <source>
        <dbReference type="Proteomes" id="UP001314796"/>
    </source>
</evidence>
<keyword evidence="2" id="KW-0004">4Fe-4S</keyword>
<keyword evidence="9" id="KW-1185">Reference proteome</keyword>
<accession>A0ABS2NLU9</accession>
<evidence type="ECO:0000256" key="2">
    <source>
        <dbReference type="ARBA" id="ARBA00022485"/>
    </source>
</evidence>
<feature type="domain" description="Radical SAM core" evidence="7">
    <location>
        <begin position="95"/>
        <end position="320"/>
    </location>
</feature>
<dbReference type="InterPro" id="IPR000385">
    <property type="entry name" value="MoaA_NifB_PqqE_Fe-S-bd_CS"/>
</dbReference>
<evidence type="ECO:0000256" key="5">
    <source>
        <dbReference type="ARBA" id="ARBA00023004"/>
    </source>
</evidence>
<keyword evidence="3" id="KW-0949">S-adenosyl-L-methionine</keyword>
<dbReference type="PROSITE" id="PS01305">
    <property type="entry name" value="MOAA_NIFB_PQQE"/>
    <property type="match status" value="1"/>
</dbReference>
<evidence type="ECO:0000256" key="3">
    <source>
        <dbReference type="ARBA" id="ARBA00022691"/>
    </source>
</evidence>
<keyword evidence="5" id="KW-0408">Iron</keyword>
<evidence type="ECO:0000256" key="4">
    <source>
        <dbReference type="ARBA" id="ARBA00022723"/>
    </source>
</evidence>
<dbReference type="SFLD" id="SFLDS00029">
    <property type="entry name" value="Radical_SAM"/>
    <property type="match status" value="1"/>
</dbReference>
<sequence>MEGVRHRMIHKFNQGNKNIVIDVNSGAVHVVDPLVYRILDFYPDHTDEVIVETLKGAYTSDSIQEALEEIKTLKKEGLLFSEERYLEHESFKNKKPVVKALCLHIAHDCNIRCKYCFASQGDFKGQRSFMTLEVGQKAIDFLLENSGKRRNLEVDFFGGEPLMNFDVVKEIVAYGRRREKEYNKAIRFTMTTNGVLLDDENMKFINEEMHNVVLSIDGREEINDYMRYTVNGQGTYKLIVPKLLKMAEMRKGKDYYVRGTFTRHNLDFSNDVIHLADIGFKNVSVEPVVAAPQHDYAITEEDLPIVFEHYEALAEEYVKRTKEGNPFNFFHFMIDLNQGPCVIKRIVGCGAGAEYLAVTPEGELYPCHQFVGNSDFMIGSVMDNTLKKELYYTFAEAHVYNKDKCNECWAKFYCSGGCHANAYHFNNDINVPYDIGCEMEKKRIESALMIQAKLAEEEVS</sequence>
<reference evidence="8 9" key="1">
    <citation type="submission" date="2021-01" db="EMBL/GenBank/DDBJ databases">
        <title>Genomic Encyclopedia of Type Strains, Phase IV (KMG-IV): sequencing the most valuable type-strain genomes for metagenomic binning, comparative biology and taxonomic classification.</title>
        <authorList>
            <person name="Goeker M."/>
        </authorList>
    </citation>
    <scope>NUCLEOTIDE SEQUENCE [LARGE SCALE GENOMIC DNA]</scope>
    <source>
        <strain evidence="8 9">DSM 25890</strain>
    </source>
</reference>
<dbReference type="CDD" id="cd21124">
    <property type="entry name" value="SPASM_CteB-like"/>
    <property type="match status" value="1"/>
</dbReference>
<proteinExistence type="predicted"/>
<gene>
    <name evidence="8" type="ORF">JOC73_000396</name>
</gene>
<dbReference type="Pfam" id="PF04055">
    <property type="entry name" value="Radical_SAM"/>
    <property type="match status" value="1"/>
</dbReference>
<dbReference type="SUPFAM" id="SSF102114">
    <property type="entry name" value="Radical SAM enzymes"/>
    <property type="match status" value="1"/>
</dbReference>
<name>A0ABS2NLU9_9FIRM</name>
<dbReference type="PROSITE" id="PS51918">
    <property type="entry name" value="RADICAL_SAM"/>
    <property type="match status" value="1"/>
</dbReference>
<dbReference type="InterPro" id="IPR023885">
    <property type="entry name" value="4Fe4S-binding_SPASM_dom"/>
</dbReference>
<dbReference type="CDD" id="cd01335">
    <property type="entry name" value="Radical_SAM"/>
    <property type="match status" value="1"/>
</dbReference>
<dbReference type="SFLD" id="SFLDG01067">
    <property type="entry name" value="SPASM/twitch_domain_containing"/>
    <property type="match status" value="1"/>
</dbReference>
<dbReference type="InterPro" id="IPR007197">
    <property type="entry name" value="rSAM"/>
</dbReference>
<dbReference type="PANTHER" id="PTHR43273:SF8">
    <property type="entry name" value="RADICAL SAM DOMAIN PROTEIN"/>
    <property type="match status" value="1"/>
</dbReference>
<dbReference type="SFLD" id="SFLDG01386">
    <property type="entry name" value="main_SPASM_domain-containing"/>
    <property type="match status" value="1"/>
</dbReference>
<dbReference type="Gene3D" id="3.20.20.70">
    <property type="entry name" value="Aldolase class I"/>
    <property type="match status" value="1"/>
</dbReference>
<comment type="cofactor">
    <cofactor evidence="1">
        <name>[4Fe-4S] cluster</name>
        <dbReference type="ChEBI" id="CHEBI:49883"/>
    </cofactor>
</comment>
<dbReference type="PANTHER" id="PTHR43273">
    <property type="entry name" value="ANAEROBIC SULFATASE-MATURATING ENZYME HOMOLOG ASLB-RELATED"/>
    <property type="match status" value="1"/>
</dbReference>
<dbReference type="EMBL" id="JAFBEE010000002">
    <property type="protein sequence ID" value="MBM7613887.1"/>
    <property type="molecule type" value="Genomic_DNA"/>
</dbReference>
<dbReference type="InterPro" id="IPR047602">
    <property type="entry name" value="SPASM_CteB-like"/>
</dbReference>
<evidence type="ECO:0000256" key="6">
    <source>
        <dbReference type="ARBA" id="ARBA00023014"/>
    </source>
</evidence>
<dbReference type="Proteomes" id="UP001314796">
    <property type="component" value="Unassembled WGS sequence"/>
</dbReference>
<dbReference type="SFLD" id="SFLDG01384">
    <property type="entry name" value="thioether_bond_formation_requi"/>
    <property type="match status" value="1"/>
</dbReference>
<dbReference type="InterPro" id="IPR024025">
    <property type="entry name" value="SCIFF_rSAM_maturase"/>
</dbReference>
<evidence type="ECO:0000256" key="1">
    <source>
        <dbReference type="ARBA" id="ARBA00001966"/>
    </source>
</evidence>
<evidence type="ECO:0000259" key="7">
    <source>
        <dbReference type="PROSITE" id="PS51918"/>
    </source>
</evidence>